<evidence type="ECO:0000313" key="3">
    <source>
        <dbReference type="Proteomes" id="UP000886722"/>
    </source>
</evidence>
<sequence length="132" mass="15432">METNRYHDLMKEALARRQSAGLSPDFTARTLLRLQREKARKEHRTEIWGLITISVISLALVASVGIILYFYDILPSKENVNDILLTIKRNFKLYLVESLPYYGLALLAGILLFADYLWRKHWYNSRRKASDT</sequence>
<comment type="caution">
    <text evidence="2">The sequence shown here is derived from an EMBL/GenBank/DDBJ whole genome shotgun (WGS) entry which is preliminary data.</text>
</comment>
<dbReference type="Proteomes" id="UP000886722">
    <property type="component" value="Unassembled WGS sequence"/>
</dbReference>
<organism evidence="2 3">
    <name type="scientific">Candidatus Caccoplasma intestinavium</name>
    <dbReference type="NCBI Taxonomy" id="2840716"/>
    <lineage>
        <taxon>Bacteria</taxon>
        <taxon>Pseudomonadati</taxon>
        <taxon>Bacteroidota</taxon>
        <taxon>Bacteroidia</taxon>
        <taxon>Bacteroidales</taxon>
        <taxon>Bacteroidaceae</taxon>
        <taxon>Bacteroidaceae incertae sedis</taxon>
        <taxon>Candidatus Caccoplasma</taxon>
    </lineage>
</organism>
<dbReference type="AlphaFoldDB" id="A0A9D1KDP9"/>
<keyword evidence="1" id="KW-0472">Membrane</keyword>
<protein>
    <submittedName>
        <fullName evidence="2">Uncharacterized protein</fullName>
    </submittedName>
</protein>
<feature type="transmembrane region" description="Helical" evidence="1">
    <location>
        <begin position="99"/>
        <end position="118"/>
    </location>
</feature>
<accession>A0A9D1KDP9</accession>
<keyword evidence="1" id="KW-0812">Transmembrane</keyword>
<proteinExistence type="predicted"/>
<evidence type="ECO:0000256" key="1">
    <source>
        <dbReference type="SAM" id="Phobius"/>
    </source>
</evidence>
<feature type="transmembrane region" description="Helical" evidence="1">
    <location>
        <begin position="47"/>
        <end position="71"/>
    </location>
</feature>
<reference evidence="2" key="2">
    <citation type="journal article" date="2021" name="PeerJ">
        <title>Extensive microbial diversity within the chicken gut microbiome revealed by metagenomics and culture.</title>
        <authorList>
            <person name="Gilroy R."/>
            <person name="Ravi A."/>
            <person name="Getino M."/>
            <person name="Pursley I."/>
            <person name="Horton D.L."/>
            <person name="Alikhan N.F."/>
            <person name="Baker D."/>
            <person name="Gharbi K."/>
            <person name="Hall N."/>
            <person name="Watson M."/>
            <person name="Adriaenssens E.M."/>
            <person name="Foster-Nyarko E."/>
            <person name="Jarju S."/>
            <person name="Secka A."/>
            <person name="Antonio M."/>
            <person name="Oren A."/>
            <person name="Chaudhuri R.R."/>
            <person name="La Ragione R."/>
            <person name="Hildebrand F."/>
            <person name="Pallen M.J."/>
        </authorList>
    </citation>
    <scope>NUCLEOTIDE SEQUENCE</scope>
    <source>
        <strain evidence="2">21143</strain>
    </source>
</reference>
<name>A0A9D1KDP9_9BACT</name>
<evidence type="ECO:0000313" key="2">
    <source>
        <dbReference type="EMBL" id="HIT39999.1"/>
    </source>
</evidence>
<reference evidence="2" key="1">
    <citation type="submission" date="2020-10" db="EMBL/GenBank/DDBJ databases">
        <authorList>
            <person name="Gilroy R."/>
        </authorList>
    </citation>
    <scope>NUCLEOTIDE SEQUENCE</scope>
    <source>
        <strain evidence="2">21143</strain>
    </source>
</reference>
<gene>
    <name evidence="2" type="ORF">IAD06_08210</name>
</gene>
<dbReference type="EMBL" id="DVKT01000062">
    <property type="protein sequence ID" value="HIT39999.1"/>
    <property type="molecule type" value="Genomic_DNA"/>
</dbReference>
<keyword evidence="1" id="KW-1133">Transmembrane helix</keyword>